<dbReference type="Proteomes" id="UP000324800">
    <property type="component" value="Unassembled WGS sequence"/>
</dbReference>
<accession>A0A5J4WZC6</accession>
<protein>
    <submittedName>
        <fullName evidence="1">Uncharacterized protein</fullName>
    </submittedName>
</protein>
<evidence type="ECO:0000313" key="1">
    <source>
        <dbReference type="EMBL" id="KAA6400281.1"/>
    </source>
</evidence>
<organism evidence="1 2">
    <name type="scientific">Streblomastix strix</name>
    <dbReference type="NCBI Taxonomy" id="222440"/>
    <lineage>
        <taxon>Eukaryota</taxon>
        <taxon>Metamonada</taxon>
        <taxon>Preaxostyla</taxon>
        <taxon>Oxymonadida</taxon>
        <taxon>Streblomastigidae</taxon>
        <taxon>Streblomastix</taxon>
    </lineage>
</organism>
<comment type="caution">
    <text evidence="1">The sequence shown here is derived from an EMBL/GenBank/DDBJ whole genome shotgun (WGS) entry which is preliminary data.</text>
</comment>
<gene>
    <name evidence="1" type="ORF">EZS28_004190</name>
</gene>
<proteinExistence type="predicted"/>
<name>A0A5J4WZC6_9EUKA</name>
<dbReference type="EMBL" id="SNRW01000588">
    <property type="protein sequence ID" value="KAA6400281.1"/>
    <property type="molecule type" value="Genomic_DNA"/>
</dbReference>
<evidence type="ECO:0000313" key="2">
    <source>
        <dbReference type="Proteomes" id="UP000324800"/>
    </source>
</evidence>
<sequence length="176" mass="19024">MHGVVFCQDSLNVLIIGFFSFYHVSGDSAATFAIRRTDLVVAALSITDSAASSSSYPSHFGGGSAVGKSILSGATARMSFSIQVAENLQSKGLYWNIESPIIFLSSLCTMLSSVEAQLLETVLESLEEFSEGLCLRFRAALQPLSVVDTSSARLRFDTFIAKSFNNDFVIRMGHDT</sequence>
<reference evidence="1 2" key="1">
    <citation type="submission" date="2019-03" db="EMBL/GenBank/DDBJ databases">
        <title>Single cell metagenomics reveals metabolic interactions within the superorganism composed of flagellate Streblomastix strix and complex community of Bacteroidetes bacteria on its surface.</title>
        <authorList>
            <person name="Treitli S.C."/>
            <person name="Kolisko M."/>
            <person name="Husnik F."/>
            <person name="Keeling P."/>
            <person name="Hampl V."/>
        </authorList>
    </citation>
    <scope>NUCLEOTIDE SEQUENCE [LARGE SCALE GENOMIC DNA]</scope>
    <source>
        <strain evidence="1">ST1C</strain>
    </source>
</reference>
<dbReference type="AlphaFoldDB" id="A0A5J4WZC6"/>